<feature type="region of interest" description="Disordered" evidence="3">
    <location>
        <begin position="219"/>
        <end position="279"/>
    </location>
</feature>
<feature type="compositionally biased region" description="Polar residues" evidence="3">
    <location>
        <begin position="1"/>
        <end position="15"/>
    </location>
</feature>
<dbReference type="GO" id="GO:0042025">
    <property type="term" value="C:host cell nucleus"/>
    <property type="evidence" value="ECO:0007669"/>
    <property type="project" value="UniProtKB-SubCell"/>
</dbReference>
<dbReference type="Gene3D" id="3.40.50.300">
    <property type="entry name" value="P-loop containing nucleotide triphosphate hydrolases"/>
    <property type="match status" value="1"/>
</dbReference>
<evidence type="ECO:0000313" key="5">
    <source>
        <dbReference type="EMBL" id="QTE03941.1"/>
    </source>
</evidence>
<feature type="compositionally biased region" description="Basic and acidic residues" evidence="3">
    <location>
        <begin position="219"/>
        <end position="240"/>
    </location>
</feature>
<dbReference type="Pfam" id="PF19263">
    <property type="entry name" value="DUF5906"/>
    <property type="match status" value="1"/>
</dbReference>
<dbReference type="SUPFAM" id="SSF52540">
    <property type="entry name" value="P-loop containing nucleoside triphosphate hydrolases"/>
    <property type="match status" value="1"/>
</dbReference>
<protein>
    <submittedName>
        <fullName evidence="5">Nonstructural protein 1</fullName>
    </submittedName>
</protein>
<reference evidence="5" key="2">
    <citation type="journal article" date="2022" name="Gigascience">
        <title>Parvovirus dark matter in the cloaca of wild birds.</title>
        <authorList>
            <person name="Dai Z."/>
            <person name="Wang H."/>
            <person name="Wu H."/>
            <person name="Zhang Q."/>
            <person name="Ji L."/>
            <person name="Wang X."/>
            <person name="Shen Q."/>
            <person name="Yang S."/>
            <person name="Ma X."/>
            <person name="Shan T."/>
            <person name="Zhang W."/>
        </authorList>
    </citation>
    <scope>NUCLEOTIDE SEQUENCE</scope>
    <source>
        <strain evidence="5">Rfb94par03</strain>
    </source>
</reference>
<evidence type="ECO:0000256" key="1">
    <source>
        <dbReference type="ARBA" id="ARBA00004147"/>
    </source>
</evidence>
<reference evidence="5" key="1">
    <citation type="submission" date="2020-09" db="EMBL/GenBank/DDBJ databases">
        <authorList>
            <person name="Dai Z."/>
            <person name="Yang S."/>
            <person name="Zhang W."/>
        </authorList>
    </citation>
    <scope>NUCLEOTIDE SEQUENCE</scope>
    <source>
        <strain evidence="5">Rfb94par03</strain>
    </source>
</reference>
<dbReference type="InterPro" id="IPR045455">
    <property type="entry name" value="NrS-1_pol-like_helicase"/>
</dbReference>
<accession>A0A8A4XCH2</accession>
<keyword evidence="2" id="KW-1048">Host nucleus</keyword>
<sequence length="560" mass="65184">MDQPDSSSVAGSSEYGQGEQPAELDATNHPCVHFNGGSEFDGHPRLRYIKRFHPEAYQELDHLREEVVGRYVAGAMRQGFQPTKKYLSEVFVYKDDQQRARMLARLDDYAGGYPGRLLIWVCEGDHLHVVHDCPHSNGQCRCFFGKTEDFRRNVRRPMRRIKYITEMDELDWSYVFLYFVVSKRENNPEVWIGGRLQRLPNSDEIIRWQDLQRKSREILDRETQRDGYHRGREDGYHEDCGSSVQTSVHKTGQKRSAPEGDRTVGLSQPTPSKQGKLSKYQKIKSTVESLLGEYFVLPATHLRDVLVEHAEADSLYDPGNDKCYAKACDYVQRRIIKFKLSDFRRLYEGKHPVFYANNLDPYTYYHDIQTSLKFVVGLLKWQYGDDDDRIREFLVNVRDWFNLIGWNGNNKINAIAIIGPQNCGKSYFWDMFAALAFNTGHVGSINNKNNMFAFQDIYSRRFVLGNELNFDSSAYDDMKKLCEGAAFNIRVKYEGDKIFTRAPVCLIANEIMEICNDPIFKDVRLHTMRWTQCPMLRASDKKPYPLCIFNLFDMYNVTLE</sequence>
<evidence type="ECO:0000256" key="3">
    <source>
        <dbReference type="SAM" id="MobiDB-lite"/>
    </source>
</evidence>
<evidence type="ECO:0000256" key="2">
    <source>
        <dbReference type="ARBA" id="ARBA00022562"/>
    </source>
</evidence>
<proteinExistence type="predicted"/>
<feature type="region of interest" description="Disordered" evidence="3">
    <location>
        <begin position="1"/>
        <end position="28"/>
    </location>
</feature>
<feature type="compositionally biased region" description="Polar residues" evidence="3">
    <location>
        <begin position="265"/>
        <end position="275"/>
    </location>
</feature>
<dbReference type="EMBL" id="MW046509">
    <property type="protein sequence ID" value="QTE03941.1"/>
    <property type="molecule type" value="Genomic_DNA"/>
</dbReference>
<organism evidence="5">
    <name type="scientific">Tarsiger cyanurus ambidensovirus</name>
    <dbReference type="NCBI Taxonomy" id="2794449"/>
    <lineage>
        <taxon>Viruses</taxon>
        <taxon>Monodnaviria</taxon>
        <taxon>Shotokuvirae</taxon>
        <taxon>Cossaviricota</taxon>
        <taxon>Quintoviricetes</taxon>
        <taxon>Piccovirales</taxon>
        <taxon>Parvoviridae</taxon>
        <taxon>Densovirinae</taxon>
        <taxon>Ambidensovirus</taxon>
    </lineage>
</organism>
<evidence type="ECO:0000259" key="4">
    <source>
        <dbReference type="Pfam" id="PF19263"/>
    </source>
</evidence>
<comment type="subcellular location">
    <subcellularLocation>
        <location evidence="1">Host nucleus</location>
    </subcellularLocation>
</comment>
<dbReference type="InterPro" id="IPR027417">
    <property type="entry name" value="P-loop_NTPase"/>
</dbReference>
<feature type="domain" description="NrS-1 polymerase-like helicase" evidence="4">
    <location>
        <begin position="417"/>
        <end position="505"/>
    </location>
</feature>
<name>A0A8A4XCH2_9VIRU</name>